<dbReference type="RefSeq" id="WP_093454255.1">
    <property type="nucleotide sequence ID" value="NZ_FNZG01000004.1"/>
</dbReference>
<organism evidence="1 2">
    <name type="scientific">Pseudooceanicola nitratireducens</name>
    <dbReference type="NCBI Taxonomy" id="517719"/>
    <lineage>
        <taxon>Bacteria</taxon>
        <taxon>Pseudomonadati</taxon>
        <taxon>Pseudomonadota</taxon>
        <taxon>Alphaproteobacteria</taxon>
        <taxon>Rhodobacterales</taxon>
        <taxon>Paracoccaceae</taxon>
        <taxon>Pseudooceanicola</taxon>
    </lineage>
</organism>
<dbReference type="AlphaFoldDB" id="A0A1I1LUI7"/>
<reference evidence="1 2" key="1">
    <citation type="submission" date="2016-10" db="EMBL/GenBank/DDBJ databases">
        <authorList>
            <person name="de Groot N.N."/>
        </authorList>
    </citation>
    <scope>NUCLEOTIDE SEQUENCE [LARGE SCALE GENOMIC DNA]</scope>
    <source>
        <strain evidence="1 2">DSM 29619</strain>
    </source>
</reference>
<dbReference type="EMBL" id="FOLX01000001">
    <property type="protein sequence ID" value="SFC76596.1"/>
    <property type="molecule type" value="Genomic_DNA"/>
</dbReference>
<dbReference type="Proteomes" id="UP000231644">
    <property type="component" value="Unassembled WGS sequence"/>
</dbReference>
<accession>A0A1I1LUI7</accession>
<dbReference type="OrthoDB" id="7605229at2"/>
<evidence type="ECO:0000313" key="1">
    <source>
        <dbReference type="EMBL" id="SFC76596.1"/>
    </source>
</evidence>
<keyword evidence="2" id="KW-1185">Reference proteome</keyword>
<protein>
    <submittedName>
        <fullName evidence="1">Uncharacterized protein</fullName>
    </submittedName>
</protein>
<gene>
    <name evidence="1" type="ORF">SAMN05421762_2124</name>
</gene>
<sequence length="149" mass="16531">MSAPVKLQEFFVDPARLASGRWCHTRDRQIGEGDISASYSADKIAEGRVRSPFKWQNALWVSVGGASIGNHRAVQAYRIIERKYFDGATITYHENARLSAAARGRPEGFYHGMSVKWGKLDCVLVGPASIFLPSEEKAAPEQADMFDLL</sequence>
<proteinExistence type="predicted"/>
<evidence type="ECO:0000313" key="2">
    <source>
        <dbReference type="Proteomes" id="UP000231644"/>
    </source>
</evidence>
<name>A0A1I1LUI7_9RHOB</name>